<dbReference type="AlphaFoldDB" id="A0A5B7HI10"/>
<evidence type="ECO:0000313" key="2">
    <source>
        <dbReference type="Proteomes" id="UP000324222"/>
    </source>
</evidence>
<proteinExistence type="predicted"/>
<keyword evidence="2" id="KW-1185">Reference proteome</keyword>
<name>A0A5B7HI10_PORTR</name>
<comment type="caution">
    <text evidence="1">The sequence shown here is derived from an EMBL/GenBank/DDBJ whole genome shotgun (WGS) entry which is preliminary data.</text>
</comment>
<dbReference type="Proteomes" id="UP000324222">
    <property type="component" value="Unassembled WGS sequence"/>
</dbReference>
<dbReference type="EMBL" id="VSRR010028972">
    <property type="protein sequence ID" value="MPC69175.1"/>
    <property type="molecule type" value="Genomic_DNA"/>
</dbReference>
<gene>
    <name evidence="1" type="ORF">E2C01_063390</name>
</gene>
<reference evidence="1 2" key="1">
    <citation type="submission" date="2019-05" db="EMBL/GenBank/DDBJ databases">
        <title>Another draft genome of Portunus trituberculatus and its Hox gene families provides insights of decapod evolution.</title>
        <authorList>
            <person name="Jeong J.-H."/>
            <person name="Song I."/>
            <person name="Kim S."/>
            <person name="Choi T."/>
            <person name="Kim D."/>
            <person name="Ryu S."/>
            <person name="Kim W."/>
        </authorList>
    </citation>
    <scope>NUCLEOTIDE SEQUENCE [LARGE SCALE GENOMIC DNA]</scope>
    <source>
        <tissue evidence="1">Muscle</tissue>
    </source>
</reference>
<protein>
    <submittedName>
        <fullName evidence="1">Uncharacterized protein</fullName>
    </submittedName>
</protein>
<evidence type="ECO:0000313" key="1">
    <source>
        <dbReference type="EMBL" id="MPC69175.1"/>
    </source>
</evidence>
<accession>A0A5B7HI10</accession>
<sequence length="52" mass="5978">MPRDARNSCFLSDSHVSEQLRNAQHAQTSLLRCRNCRGLRKLAKTPPQVRTE</sequence>
<organism evidence="1 2">
    <name type="scientific">Portunus trituberculatus</name>
    <name type="common">Swimming crab</name>
    <name type="synonym">Neptunus trituberculatus</name>
    <dbReference type="NCBI Taxonomy" id="210409"/>
    <lineage>
        <taxon>Eukaryota</taxon>
        <taxon>Metazoa</taxon>
        <taxon>Ecdysozoa</taxon>
        <taxon>Arthropoda</taxon>
        <taxon>Crustacea</taxon>
        <taxon>Multicrustacea</taxon>
        <taxon>Malacostraca</taxon>
        <taxon>Eumalacostraca</taxon>
        <taxon>Eucarida</taxon>
        <taxon>Decapoda</taxon>
        <taxon>Pleocyemata</taxon>
        <taxon>Brachyura</taxon>
        <taxon>Eubrachyura</taxon>
        <taxon>Portunoidea</taxon>
        <taxon>Portunidae</taxon>
        <taxon>Portuninae</taxon>
        <taxon>Portunus</taxon>
    </lineage>
</organism>